<dbReference type="GO" id="GO:0061630">
    <property type="term" value="F:ubiquitin protein ligase activity"/>
    <property type="evidence" value="ECO:0007669"/>
    <property type="project" value="UniProtKB-EC"/>
</dbReference>
<evidence type="ECO:0000256" key="7">
    <source>
        <dbReference type="ARBA" id="ARBA00022771"/>
    </source>
</evidence>
<dbReference type="Pfam" id="PF21362">
    <property type="entry name" value="Sina_RING"/>
    <property type="match status" value="1"/>
</dbReference>
<keyword evidence="9" id="KW-0862">Zinc</keyword>
<evidence type="ECO:0000256" key="3">
    <source>
        <dbReference type="ARBA" id="ARBA00009119"/>
    </source>
</evidence>
<evidence type="ECO:0000256" key="8">
    <source>
        <dbReference type="ARBA" id="ARBA00022786"/>
    </source>
</evidence>
<dbReference type="Gene3D" id="3.30.40.10">
    <property type="entry name" value="Zinc/RING finger domain, C3HC4 (zinc finger)"/>
    <property type="match status" value="1"/>
</dbReference>
<dbReference type="InterPro" id="IPR049548">
    <property type="entry name" value="Sina-like_RING"/>
</dbReference>
<comment type="caution">
    <text evidence="14">The sequence shown here is derived from an EMBL/GenBank/DDBJ whole genome shotgun (WGS) entry which is preliminary data.</text>
</comment>
<dbReference type="GO" id="GO:0008270">
    <property type="term" value="F:zinc ion binding"/>
    <property type="evidence" value="ECO:0007669"/>
    <property type="project" value="UniProtKB-KW"/>
</dbReference>
<protein>
    <recommendedName>
        <fullName evidence="4">RING-type E3 ubiquitin transferase</fullName>
        <ecNumber evidence="4">2.3.2.27</ecNumber>
    </recommendedName>
</protein>
<evidence type="ECO:0000256" key="1">
    <source>
        <dbReference type="ARBA" id="ARBA00000900"/>
    </source>
</evidence>
<keyword evidence="7 11" id="KW-0863">Zinc-finger</keyword>
<evidence type="ECO:0000313" key="14">
    <source>
        <dbReference type="EMBL" id="KAK1660964.1"/>
    </source>
</evidence>
<keyword evidence="5" id="KW-0808">Transferase</keyword>
<dbReference type="AlphaFoldDB" id="A0AAD8SNM4"/>
<evidence type="ECO:0000259" key="13">
    <source>
        <dbReference type="PROSITE" id="PS51081"/>
    </source>
</evidence>
<feature type="compositionally biased region" description="Acidic residues" evidence="12">
    <location>
        <begin position="28"/>
        <end position="39"/>
    </location>
</feature>
<organism evidence="14 15">
    <name type="scientific">Lolium multiflorum</name>
    <name type="common">Italian ryegrass</name>
    <name type="synonym">Lolium perenne subsp. multiflorum</name>
    <dbReference type="NCBI Taxonomy" id="4521"/>
    <lineage>
        <taxon>Eukaryota</taxon>
        <taxon>Viridiplantae</taxon>
        <taxon>Streptophyta</taxon>
        <taxon>Embryophyta</taxon>
        <taxon>Tracheophyta</taxon>
        <taxon>Spermatophyta</taxon>
        <taxon>Magnoliopsida</taxon>
        <taxon>Liliopsida</taxon>
        <taxon>Poales</taxon>
        <taxon>Poaceae</taxon>
        <taxon>BOP clade</taxon>
        <taxon>Pooideae</taxon>
        <taxon>Poodae</taxon>
        <taxon>Poeae</taxon>
        <taxon>Poeae Chloroplast Group 2 (Poeae type)</taxon>
        <taxon>Loliodinae</taxon>
        <taxon>Loliinae</taxon>
        <taxon>Lolium</taxon>
    </lineage>
</organism>
<dbReference type="PANTHER" id="PTHR46632">
    <property type="entry name" value="E3 UBIQUITIN-PROTEIN LIGASE SINA-LIKE 4"/>
    <property type="match status" value="1"/>
</dbReference>
<evidence type="ECO:0000256" key="10">
    <source>
        <dbReference type="ARBA" id="ARBA00024004"/>
    </source>
</evidence>
<feature type="compositionally biased region" description="Basic and acidic residues" evidence="12">
    <location>
        <begin position="1"/>
        <end position="11"/>
    </location>
</feature>
<dbReference type="InterPro" id="IPR013083">
    <property type="entry name" value="Znf_RING/FYVE/PHD"/>
</dbReference>
<evidence type="ECO:0000313" key="15">
    <source>
        <dbReference type="Proteomes" id="UP001231189"/>
    </source>
</evidence>
<proteinExistence type="inferred from homology"/>
<evidence type="ECO:0000256" key="11">
    <source>
        <dbReference type="PROSITE-ProRule" id="PRU00455"/>
    </source>
</evidence>
<keyword evidence="15" id="KW-1185">Reference proteome</keyword>
<dbReference type="EMBL" id="JAUUTY010000003">
    <property type="protein sequence ID" value="KAK1660964.1"/>
    <property type="molecule type" value="Genomic_DNA"/>
</dbReference>
<evidence type="ECO:0000256" key="9">
    <source>
        <dbReference type="ARBA" id="ARBA00022833"/>
    </source>
</evidence>
<dbReference type="InterPro" id="IPR044286">
    <property type="entry name" value="SINL_plant"/>
</dbReference>
<comment type="function">
    <text evidence="10">E3 ubiquitin-protein ligase that mediates ubiquitination and subsequent proteasomal degradation of target proteins. E3 ubiquitin ligases accept ubiquitin from an E2 ubiquitin-conjugating enzyme in the form of a thioester and then directly transfers the ubiquitin to targeted substrates. It probably triggers the ubiquitin-mediated degradation of different substrates.</text>
</comment>
<comment type="catalytic activity">
    <reaction evidence="1">
        <text>S-ubiquitinyl-[E2 ubiquitin-conjugating enzyme]-L-cysteine + [acceptor protein]-L-lysine = [E2 ubiquitin-conjugating enzyme]-L-cysteine + N(6)-ubiquitinyl-[acceptor protein]-L-lysine.</text>
        <dbReference type="EC" id="2.3.2.27"/>
    </reaction>
</comment>
<dbReference type="SUPFAM" id="SSF49599">
    <property type="entry name" value="TRAF domain-like"/>
    <property type="match status" value="1"/>
</dbReference>
<evidence type="ECO:0000256" key="4">
    <source>
        <dbReference type="ARBA" id="ARBA00012483"/>
    </source>
</evidence>
<evidence type="ECO:0000256" key="2">
    <source>
        <dbReference type="ARBA" id="ARBA00004906"/>
    </source>
</evidence>
<evidence type="ECO:0000256" key="5">
    <source>
        <dbReference type="ARBA" id="ARBA00022679"/>
    </source>
</evidence>
<dbReference type="Pfam" id="PF21361">
    <property type="entry name" value="Sina_ZnF"/>
    <property type="match status" value="1"/>
</dbReference>
<accession>A0AAD8SNM4</accession>
<dbReference type="PANTHER" id="PTHR46632:SF16">
    <property type="entry name" value="E3 UBIQUITIN-PROTEIN LIGASE SINA-LIKE 10"/>
    <property type="match status" value="1"/>
</dbReference>
<gene>
    <name evidence="14" type="ORF">QYE76_049123</name>
</gene>
<keyword evidence="6" id="KW-0479">Metal-binding</keyword>
<keyword evidence="8" id="KW-0833">Ubl conjugation pathway</keyword>
<evidence type="ECO:0000256" key="6">
    <source>
        <dbReference type="ARBA" id="ARBA00022723"/>
    </source>
</evidence>
<evidence type="ECO:0000256" key="12">
    <source>
        <dbReference type="SAM" id="MobiDB-lite"/>
    </source>
</evidence>
<dbReference type="EC" id="2.3.2.27" evidence="4"/>
<dbReference type="InterPro" id="IPR013010">
    <property type="entry name" value="Znf_SIAH"/>
</dbReference>
<feature type="domain" description="SIAH-type" evidence="13">
    <location>
        <begin position="113"/>
        <end position="171"/>
    </location>
</feature>
<comment type="similarity">
    <text evidence="3">Belongs to the SINA (Seven in absentia) family.</text>
</comment>
<feature type="region of interest" description="Disordered" evidence="12">
    <location>
        <begin position="1"/>
        <end position="39"/>
    </location>
</feature>
<name>A0AAD8SNM4_LOLMU</name>
<reference evidence="14" key="1">
    <citation type="submission" date="2023-07" db="EMBL/GenBank/DDBJ databases">
        <title>A chromosome-level genome assembly of Lolium multiflorum.</title>
        <authorList>
            <person name="Chen Y."/>
            <person name="Copetti D."/>
            <person name="Kolliker R."/>
            <person name="Studer B."/>
        </authorList>
    </citation>
    <scope>NUCLEOTIDE SEQUENCE</scope>
    <source>
        <strain evidence="14">02402/16</strain>
        <tissue evidence="14">Leaf</tissue>
    </source>
</reference>
<sequence>MGAGLRIERESGPSAKKRREGEICGGDRDEEEEDEGEDEQMVSVGSNCGIIALEALDCTVCNHPLRPPVLQCASGHVICMSCHRKLRNKDRCYVCSITGGYQRCIVLEKILESVQIPCSNTMYGCTVKTHYLEGADHDKSCPCAPCFCPDPGCHFNGSTAELLDHLTHTDNWPATEFEYGQRFNLQIQEGMHVLYTREDGTLLLVKFTPVPPFGNAVSIMCVDPHAVAGDRKFRCLDLLE</sequence>
<dbReference type="PROSITE" id="PS51081">
    <property type="entry name" value="ZF_SIAH"/>
    <property type="match status" value="1"/>
</dbReference>
<dbReference type="Proteomes" id="UP001231189">
    <property type="component" value="Unassembled WGS sequence"/>
</dbReference>
<comment type="pathway">
    <text evidence="2">Protein modification; protein ubiquitination.</text>
</comment>